<dbReference type="InParanoid" id="G1XKA0"/>
<dbReference type="AlphaFoldDB" id="G1XKA0"/>
<dbReference type="Proteomes" id="UP000008784">
    <property type="component" value="Unassembled WGS sequence"/>
</dbReference>
<dbReference type="GeneID" id="22895802"/>
<comment type="caution">
    <text evidence="1">The sequence shown here is derived from an EMBL/GenBank/DDBJ whole genome shotgun (WGS) entry which is preliminary data.</text>
</comment>
<evidence type="ECO:0000313" key="2">
    <source>
        <dbReference type="Proteomes" id="UP000008784"/>
    </source>
</evidence>
<evidence type="ECO:0000313" key="1">
    <source>
        <dbReference type="EMBL" id="EGX46371.1"/>
    </source>
</evidence>
<protein>
    <submittedName>
        <fullName evidence="1">Uncharacterized protein</fullName>
    </submittedName>
</protein>
<gene>
    <name evidence="1" type="ORF">AOL_s00109g129</name>
</gene>
<proteinExistence type="predicted"/>
<name>G1XKA0_ARTOA</name>
<reference evidence="1 2" key="1">
    <citation type="journal article" date="2011" name="PLoS Pathog.">
        <title>Genomic and proteomic analyses of the fungus Arthrobotrys oligospora provide insights into nematode-trap formation.</title>
        <authorList>
            <person name="Yang J."/>
            <person name="Wang L."/>
            <person name="Ji X."/>
            <person name="Feng Y."/>
            <person name="Li X."/>
            <person name="Zou C."/>
            <person name="Xu J."/>
            <person name="Ren Y."/>
            <person name="Mi Q."/>
            <person name="Wu J."/>
            <person name="Liu S."/>
            <person name="Liu Y."/>
            <person name="Huang X."/>
            <person name="Wang H."/>
            <person name="Niu X."/>
            <person name="Li J."/>
            <person name="Liang L."/>
            <person name="Luo Y."/>
            <person name="Ji K."/>
            <person name="Zhou W."/>
            <person name="Yu Z."/>
            <person name="Li G."/>
            <person name="Liu Y."/>
            <person name="Li L."/>
            <person name="Qiao M."/>
            <person name="Feng L."/>
            <person name="Zhang K.-Q."/>
        </authorList>
    </citation>
    <scope>NUCLEOTIDE SEQUENCE [LARGE SCALE GENOMIC DNA]</scope>
    <source>
        <strain evidence="2">ATCC 24927 / CBS 115.81 / DSM 1491</strain>
    </source>
</reference>
<keyword evidence="2" id="KW-1185">Reference proteome</keyword>
<dbReference type="HOGENOM" id="CLU_1824851_0_0_1"/>
<sequence>MALLAPPPACGKDLVAVTCSGTLWEPPEGSKMSTPNPFTCRRFEEFGQPGLPELSGIVYEGEYKVAVSPFAGSHCLQLEKAPPRLYKTCDLEIPSDRRGIGAALEKRIKSRLTMIGIREKRQGPLGLVFDCFAMKGANVWT</sequence>
<accession>G1XKA0</accession>
<dbReference type="RefSeq" id="XP_011124912.1">
    <property type="nucleotide sequence ID" value="XM_011126610.1"/>
</dbReference>
<organism evidence="1 2">
    <name type="scientific">Arthrobotrys oligospora (strain ATCC 24927 / CBS 115.81 / DSM 1491)</name>
    <name type="common">Nematode-trapping fungus</name>
    <name type="synonym">Didymozoophaga oligospora</name>
    <dbReference type="NCBI Taxonomy" id="756982"/>
    <lineage>
        <taxon>Eukaryota</taxon>
        <taxon>Fungi</taxon>
        <taxon>Dikarya</taxon>
        <taxon>Ascomycota</taxon>
        <taxon>Pezizomycotina</taxon>
        <taxon>Orbiliomycetes</taxon>
        <taxon>Orbiliales</taxon>
        <taxon>Orbiliaceae</taxon>
        <taxon>Orbilia</taxon>
        <taxon>Orbilia oligospora</taxon>
    </lineage>
</organism>
<dbReference type="EMBL" id="ADOT01000192">
    <property type="protein sequence ID" value="EGX46371.1"/>
    <property type="molecule type" value="Genomic_DNA"/>
</dbReference>